<dbReference type="InterPro" id="IPR006091">
    <property type="entry name" value="Acyl-CoA_Oxase/DH_mid-dom"/>
</dbReference>
<evidence type="ECO:0000259" key="10">
    <source>
        <dbReference type="Pfam" id="PF02770"/>
    </source>
</evidence>
<comment type="cofactor">
    <cofactor evidence="1 8">
        <name>FAD</name>
        <dbReference type="ChEBI" id="CHEBI:57692"/>
    </cofactor>
</comment>
<dbReference type="SUPFAM" id="SSF56645">
    <property type="entry name" value="Acyl-CoA dehydrogenase NM domain-like"/>
    <property type="match status" value="1"/>
</dbReference>
<name>A0ABM8HZY9_9BACT</name>
<dbReference type="Gene3D" id="1.10.540.10">
    <property type="entry name" value="Acyl-CoA dehydrogenase/oxidase, N-terminal domain"/>
    <property type="match status" value="1"/>
</dbReference>
<evidence type="ECO:0000259" key="9">
    <source>
        <dbReference type="Pfam" id="PF00441"/>
    </source>
</evidence>
<protein>
    <submittedName>
        <fullName evidence="13">Acyl-CoA dehydrogenase FadE10</fullName>
    </submittedName>
</protein>
<keyword evidence="6" id="KW-0809">Transit peptide</keyword>
<keyword evidence="14" id="KW-1185">Reference proteome</keyword>
<reference evidence="13 14" key="1">
    <citation type="journal article" date="2016" name="C (Basel)">
        <title>Selective Growth of and Electricity Production by Marine Exoelectrogenic Bacteria in Self-Aggregated Hydrogel of Microbially Reduced Graphene Oxide.</title>
        <authorList>
            <person name="Yoshida N."/>
            <person name="Goto Y."/>
            <person name="Miyata Y."/>
        </authorList>
    </citation>
    <scope>NUCLEOTIDE SEQUENCE [LARGE SCALE GENOMIC DNA]</scope>
    <source>
        <strain evidence="13 14">NIT-T3</strain>
    </source>
</reference>
<dbReference type="Proteomes" id="UP001319827">
    <property type="component" value="Chromosome"/>
</dbReference>
<dbReference type="Pfam" id="PF00441">
    <property type="entry name" value="Acyl-CoA_dh_1"/>
    <property type="match status" value="1"/>
</dbReference>
<dbReference type="InterPro" id="IPR013786">
    <property type="entry name" value="AcylCoA_DH/ox_N"/>
</dbReference>
<feature type="domain" description="Acyl-CoA dehydrogenase/oxidase N-terminal" evidence="11">
    <location>
        <begin position="62"/>
        <end position="167"/>
    </location>
</feature>
<dbReference type="InterPro" id="IPR049448">
    <property type="entry name" value="ACAD9/ACADV-like_C"/>
</dbReference>
<evidence type="ECO:0000256" key="2">
    <source>
        <dbReference type="ARBA" id="ARBA00009347"/>
    </source>
</evidence>
<evidence type="ECO:0000313" key="13">
    <source>
        <dbReference type="EMBL" id="BCR06235.1"/>
    </source>
</evidence>
<dbReference type="Pfam" id="PF21343">
    <property type="entry name" value="ACAD9-ACADV_C"/>
    <property type="match status" value="1"/>
</dbReference>
<dbReference type="InterPro" id="IPR009100">
    <property type="entry name" value="AcylCoA_DH/oxidase_NM_dom_sf"/>
</dbReference>
<comment type="similarity">
    <text evidence="2 8">Belongs to the acyl-CoA dehydrogenase family.</text>
</comment>
<evidence type="ECO:0000256" key="5">
    <source>
        <dbReference type="ARBA" id="ARBA00022827"/>
    </source>
</evidence>
<evidence type="ECO:0000256" key="4">
    <source>
        <dbReference type="ARBA" id="ARBA00022630"/>
    </source>
</evidence>
<keyword evidence="4 8" id="KW-0285">Flavoprotein</keyword>
<dbReference type="PANTHER" id="PTHR43884">
    <property type="entry name" value="ACYL-COA DEHYDROGENASE"/>
    <property type="match status" value="1"/>
</dbReference>
<evidence type="ECO:0000259" key="11">
    <source>
        <dbReference type="Pfam" id="PF02771"/>
    </source>
</evidence>
<dbReference type="Pfam" id="PF02771">
    <property type="entry name" value="Acyl-CoA_dh_N"/>
    <property type="match status" value="1"/>
</dbReference>
<proteinExistence type="inferred from homology"/>
<accession>A0ABM8HZY9</accession>
<dbReference type="PANTHER" id="PTHR43884:SF9">
    <property type="entry name" value="COMPLEX I ASSEMBLY FACTOR ACAD9, MITOCHONDRIAL"/>
    <property type="match status" value="1"/>
</dbReference>
<dbReference type="InterPro" id="IPR036250">
    <property type="entry name" value="AcylCo_DH-like_C"/>
</dbReference>
<feature type="domain" description="Acyl-CoA dehydrogenase/oxidase C-terminal" evidence="9">
    <location>
        <begin position="281"/>
        <end position="440"/>
    </location>
</feature>
<evidence type="ECO:0000256" key="3">
    <source>
        <dbReference type="ARBA" id="ARBA00011881"/>
    </source>
</evidence>
<sequence length="621" mass="68103">MKEDLRDTGSDARRAMDLAETAREAQGQKPSFLGELFMGRLHNELLFPWPEQEPADKAAGDALLQKLRAFLRERVDADRIDREKNVPAEVIEGLSQLGLFGIKIPGRYGGLGLSQRNYHRILHLVASHCGSTALLLSVHQSIGVAQPLLMFGSEQQKGRYLPRLAAGALSAFALTEPGVGSDPSQMTTTATLSEDGSAWLLNGRKLWTTNGPIAELLIVTARSNDPAAARPEISAFIVAGNSPGLKVEHRCDFMGLKGIQNGLIAFNDVRVPREDLLGGIGEGLRLALRTLNVGRLSIPAFCSAVMKHGLAICRNWGNQRRQWGAPIGQHEAVAAKIARIAADTYAVDSLAWLAASYQDGGGMDLRLEAAADKLFCSEAMWRALDATLQVRGGRGYETADSLRARGEQPMPVERMLRDARLYLIGEGTSEILRLFIAREALDPHLEATGITPLSNRLDLQKALRFYPRWYAGLLWPGHAYPEGLAIPALLKGHLRYLHHAARRLGRDLFHMMLRHGSGLQKRQLVLGRIVDTGVELFAMGAALSRALSPQAPPGAAELADNFCRQARRRIAGYRRALYLNQDRRNYALARSVLAGDLAWLEENILCTWQDEPAAGGGAERR</sequence>
<evidence type="ECO:0000256" key="7">
    <source>
        <dbReference type="ARBA" id="ARBA00023002"/>
    </source>
</evidence>
<evidence type="ECO:0000256" key="8">
    <source>
        <dbReference type="RuleBase" id="RU362125"/>
    </source>
</evidence>
<gene>
    <name evidence="13" type="primary">fadE10_1</name>
    <name evidence="13" type="ORF">DESUT3_33040</name>
</gene>
<organism evidence="13 14">
    <name type="scientific">Desulfuromonas versatilis</name>
    <dbReference type="NCBI Taxonomy" id="2802975"/>
    <lineage>
        <taxon>Bacteria</taxon>
        <taxon>Pseudomonadati</taxon>
        <taxon>Thermodesulfobacteriota</taxon>
        <taxon>Desulfuromonadia</taxon>
        <taxon>Desulfuromonadales</taxon>
        <taxon>Desulfuromonadaceae</taxon>
        <taxon>Desulfuromonas</taxon>
    </lineage>
</organism>
<dbReference type="SUPFAM" id="SSF47203">
    <property type="entry name" value="Acyl-CoA dehydrogenase C-terminal domain-like"/>
    <property type="match status" value="1"/>
</dbReference>
<dbReference type="RefSeq" id="WP_221249606.1">
    <property type="nucleotide sequence ID" value="NZ_AP024355.1"/>
</dbReference>
<dbReference type="InterPro" id="IPR046373">
    <property type="entry name" value="Acyl-CoA_Oxase/DH_mid-dom_sf"/>
</dbReference>
<feature type="domain" description="Acyl-CoA oxidase/dehydrogenase middle" evidence="10">
    <location>
        <begin position="171"/>
        <end position="269"/>
    </location>
</feature>
<keyword evidence="7 8" id="KW-0560">Oxidoreductase</keyword>
<dbReference type="Pfam" id="PF02770">
    <property type="entry name" value="Acyl-CoA_dh_M"/>
    <property type="match status" value="1"/>
</dbReference>
<keyword evidence="5 8" id="KW-0274">FAD</keyword>
<evidence type="ECO:0000313" key="14">
    <source>
        <dbReference type="Proteomes" id="UP001319827"/>
    </source>
</evidence>
<comment type="subunit">
    <text evidence="3">Homotetramer.</text>
</comment>
<evidence type="ECO:0000256" key="6">
    <source>
        <dbReference type="ARBA" id="ARBA00022946"/>
    </source>
</evidence>
<evidence type="ECO:0000256" key="1">
    <source>
        <dbReference type="ARBA" id="ARBA00001974"/>
    </source>
</evidence>
<evidence type="ECO:0000259" key="12">
    <source>
        <dbReference type="Pfam" id="PF21343"/>
    </source>
</evidence>
<dbReference type="Gene3D" id="1.20.140.10">
    <property type="entry name" value="Butyryl-CoA Dehydrogenase, subunit A, domain 3"/>
    <property type="match status" value="2"/>
</dbReference>
<reference evidence="13 14" key="2">
    <citation type="journal article" date="2021" name="Int. J. Syst. Evol. Microbiol.">
        <title>Isolation and Polyphasic Characterization of Desulfuromonas versatilis sp. Nov., an Electrogenic Bacteria Capable of Versatile Metabolism Isolated from a Graphene Oxide-Reducing Enrichment Culture.</title>
        <authorList>
            <person name="Xie L."/>
            <person name="Yoshida N."/>
            <person name="Ishii S."/>
            <person name="Meng L."/>
        </authorList>
    </citation>
    <scope>NUCLEOTIDE SEQUENCE [LARGE SCALE GENOMIC DNA]</scope>
    <source>
        <strain evidence="13 14">NIT-T3</strain>
    </source>
</reference>
<dbReference type="InterPro" id="IPR037069">
    <property type="entry name" value="AcylCoA_DH/ox_N_sf"/>
</dbReference>
<dbReference type="InterPro" id="IPR009075">
    <property type="entry name" value="AcylCo_DH/oxidase_C"/>
</dbReference>
<feature type="domain" description="ACAD9/ACADV-like C-terminal" evidence="12">
    <location>
        <begin position="498"/>
        <end position="589"/>
    </location>
</feature>
<dbReference type="Gene3D" id="2.40.110.10">
    <property type="entry name" value="Butyryl-CoA Dehydrogenase, subunit A, domain 2"/>
    <property type="match status" value="1"/>
</dbReference>
<dbReference type="EMBL" id="AP024355">
    <property type="protein sequence ID" value="BCR06235.1"/>
    <property type="molecule type" value="Genomic_DNA"/>
</dbReference>